<dbReference type="InterPro" id="IPR003439">
    <property type="entry name" value="ABC_transporter-like_ATP-bd"/>
</dbReference>
<dbReference type="PANTHER" id="PTHR43790">
    <property type="entry name" value="CARBOHYDRATE TRANSPORT ATP-BINDING PROTEIN MG119-RELATED"/>
    <property type="match status" value="1"/>
</dbReference>
<dbReference type="CDD" id="cd03216">
    <property type="entry name" value="ABC_Carb_Monos_I"/>
    <property type="match status" value="1"/>
</dbReference>
<dbReference type="PROSITE" id="PS50893">
    <property type="entry name" value="ABC_TRANSPORTER_2"/>
    <property type="match status" value="2"/>
</dbReference>
<dbReference type="AlphaFoldDB" id="A0A7C1DZZ8"/>
<keyword evidence="4 6" id="KW-0067">ATP-binding</keyword>
<dbReference type="EMBL" id="DSDY01000095">
    <property type="protein sequence ID" value="HDS10557.1"/>
    <property type="molecule type" value="Genomic_DNA"/>
</dbReference>
<dbReference type="GO" id="GO:0016887">
    <property type="term" value="F:ATP hydrolysis activity"/>
    <property type="evidence" value="ECO:0007669"/>
    <property type="project" value="InterPro"/>
</dbReference>
<dbReference type="PROSITE" id="PS00211">
    <property type="entry name" value="ABC_TRANSPORTER_1"/>
    <property type="match status" value="1"/>
</dbReference>
<evidence type="ECO:0000256" key="2">
    <source>
        <dbReference type="ARBA" id="ARBA00022737"/>
    </source>
</evidence>
<sequence length="491" mass="53970">MALISLVSITKRFGSVVALDNVSLSVESGEILGVLGENGSGKSTLTKIIYGVYVPDSGYIELRTDGLMRRAFFSSPKEALLSGIVMISQRPQLVEELSVLDNIALFLGYSRGRTRKIIESTMSRFNIKLNADALVGSLSYTEKQLVELVKALSFKPRLLILDEATTYLPRDVKARFYEALRTFASIGGSVIFITHKIPEALEICDRIAVLRRGRLVRIFSRKDAVSIDDLRKAMFEEVSPSVATERVEEARAEGGEVLRAEGLVVLDDYGKRAVSIDELVVERGSVHAVVGVAGNGQKELCEGLSGLRKAVEGRVVLDGEDVTRSRASERASKGLVYIPEDPFRTGVVLDLTIMENIRLFATGRLSSDTVKKVISELRISPPEPRIKSYMLSGGNLQKLSLSRALLLNPKCIIVHNPTRMLDEASSRQVKLLLRDSARKGVGVLLVSEDIDEVIDVADKISVIANGRIVKTLLAMHPRLREEIEEAMSTYA</sequence>
<dbReference type="InterPro" id="IPR050107">
    <property type="entry name" value="ABC_carbohydrate_import_ATPase"/>
</dbReference>
<evidence type="ECO:0000259" key="5">
    <source>
        <dbReference type="PROSITE" id="PS50893"/>
    </source>
</evidence>
<evidence type="ECO:0000256" key="1">
    <source>
        <dbReference type="ARBA" id="ARBA00022448"/>
    </source>
</evidence>
<accession>A0A7C1DZZ8</accession>
<keyword evidence="3" id="KW-0547">Nucleotide-binding</keyword>
<dbReference type="CDD" id="cd03215">
    <property type="entry name" value="ABC_Carb_Monos_II"/>
    <property type="match status" value="1"/>
</dbReference>
<evidence type="ECO:0000256" key="4">
    <source>
        <dbReference type="ARBA" id="ARBA00022840"/>
    </source>
</evidence>
<proteinExistence type="predicted"/>
<organism evidence="6">
    <name type="scientific">Fervidicoccus fontis</name>
    <dbReference type="NCBI Taxonomy" id="683846"/>
    <lineage>
        <taxon>Archaea</taxon>
        <taxon>Thermoproteota</taxon>
        <taxon>Thermoprotei</taxon>
        <taxon>Fervidicoccales</taxon>
        <taxon>Fervidicoccaceae</taxon>
        <taxon>Fervidicoccus</taxon>
    </lineage>
</organism>
<dbReference type="InterPro" id="IPR027417">
    <property type="entry name" value="P-loop_NTPase"/>
</dbReference>
<gene>
    <name evidence="6" type="ORF">ENO04_02895</name>
</gene>
<feature type="domain" description="ABC transporter" evidence="5">
    <location>
        <begin position="4"/>
        <end position="237"/>
    </location>
</feature>
<name>A0A7C1DZZ8_9CREN</name>
<comment type="caution">
    <text evidence="6">The sequence shown here is derived from an EMBL/GenBank/DDBJ whole genome shotgun (WGS) entry which is preliminary data.</text>
</comment>
<dbReference type="Pfam" id="PF00005">
    <property type="entry name" value="ABC_tran"/>
    <property type="match status" value="2"/>
</dbReference>
<dbReference type="Gene3D" id="3.40.50.300">
    <property type="entry name" value="P-loop containing nucleotide triphosphate hydrolases"/>
    <property type="match status" value="2"/>
</dbReference>
<evidence type="ECO:0000313" key="6">
    <source>
        <dbReference type="EMBL" id="HDS10557.1"/>
    </source>
</evidence>
<dbReference type="InterPro" id="IPR017871">
    <property type="entry name" value="ABC_transporter-like_CS"/>
</dbReference>
<reference evidence="6" key="1">
    <citation type="journal article" date="2020" name="mSystems">
        <title>Genome- and Community-Level Interaction Insights into Carbon Utilization and Element Cycling Functions of Hydrothermarchaeota in Hydrothermal Sediment.</title>
        <authorList>
            <person name="Zhou Z."/>
            <person name="Liu Y."/>
            <person name="Xu W."/>
            <person name="Pan J."/>
            <person name="Luo Z.H."/>
            <person name="Li M."/>
        </authorList>
    </citation>
    <scope>NUCLEOTIDE SEQUENCE [LARGE SCALE GENOMIC DNA]</scope>
    <source>
        <strain evidence="6">SpSt-123</strain>
    </source>
</reference>
<keyword evidence="1" id="KW-0813">Transport</keyword>
<evidence type="ECO:0000256" key="3">
    <source>
        <dbReference type="ARBA" id="ARBA00022741"/>
    </source>
</evidence>
<keyword evidence="2" id="KW-0677">Repeat</keyword>
<protein>
    <submittedName>
        <fullName evidence="6">ATP-binding cassette domain-containing protein</fullName>
    </submittedName>
</protein>
<dbReference type="GO" id="GO:0005524">
    <property type="term" value="F:ATP binding"/>
    <property type="evidence" value="ECO:0007669"/>
    <property type="project" value="UniProtKB-KW"/>
</dbReference>
<dbReference type="InterPro" id="IPR003593">
    <property type="entry name" value="AAA+_ATPase"/>
</dbReference>
<feature type="domain" description="ABC transporter" evidence="5">
    <location>
        <begin position="258"/>
        <end position="490"/>
    </location>
</feature>
<dbReference type="SUPFAM" id="SSF52540">
    <property type="entry name" value="P-loop containing nucleoside triphosphate hydrolases"/>
    <property type="match status" value="2"/>
</dbReference>
<dbReference type="PANTHER" id="PTHR43790:SF9">
    <property type="entry name" value="GALACTOFURANOSE TRANSPORTER ATP-BINDING PROTEIN YTFR"/>
    <property type="match status" value="1"/>
</dbReference>
<dbReference type="SMART" id="SM00382">
    <property type="entry name" value="AAA"/>
    <property type="match status" value="2"/>
</dbReference>